<dbReference type="Proteomes" id="UP001225356">
    <property type="component" value="Unassembled WGS sequence"/>
</dbReference>
<gene>
    <name evidence="2" type="ORF">J2853_002210</name>
</gene>
<keyword evidence="1" id="KW-0732">Signal</keyword>
<accession>A0ABT9Q8E2</accession>
<dbReference type="EMBL" id="JAUSQU010000001">
    <property type="protein sequence ID" value="MDP9842999.1"/>
    <property type="molecule type" value="Genomic_DNA"/>
</dbReference>
<organism evidence="2 3">
    <name type="scientific">Streptosporangium lutulentum</name>
    <dbReference type="NCBI Taxonomy" id="1461250"/>
    <lineage>
        <taxon>Bacteria</taxon>
        <taxon>Bacillati</taxon>
        <taxon>Actinomycetota</taxon>
        <taxon>Actinomycetes</taxon>
        <taxon>Streptosporangiales</taxon>
        <taxon>Streptosporangiaceae</taxon>
        <taxon>Streptosporangium</taxon>
    </lineage>
</organism>
<evidence type="ECO:0000313" key="2">
    <source>
        <dbReference type="EMBL" id="MDP9842999.1"/>
    </source>
</evidence>
<feature type="chain" id="PRO_5045684412" description="Secreted protein" evidence="1">
    <location>
        <begin position="31"/>
        <end position="144"/>
    </location>
</feature>
<dbReference type="InterPro" id="IPR006311">
    <property type="entry name" value="TAT_signal"/>
</dbReference>
<protein>
    <recommendedName>
        <fullName evidence="4">Secreted protein</fullName>
    </recommendedName>
</protein>
<sequence length="144" mass="15839">MTRMRRQLRLVLALALGAAVTTSVVAPAQAASAGVLDGDVTNRLSSTYTVKVATFSGSNLTEKCPATNGTTYSCRTYWLPNGRADDQINGRNWDTDALMVESPYRVYSWTGTYQNVPAFRWYKISDGDNRTCELTSNTPACFAY</sequence>
<dbReference type="RefSeq" id="WP_307556899.1">
    <property type="nucleotide sequence ID" value="NZ_JAUSQU010000001.1"/>
</dbReference>
<dbReference type="PROSITE" id="PS51318">
    <property type="entry name" value="TAT"/>
    <property type="match status" value="1"/>
</dbReference>
<feature type="signal peptide" evidence="1">
    <location>
        <begin position="1"/>
        <end position="30"/>
    </location>
</feature>
<evidence type="ECO:0008006" key="4">
    <source>
        <dbReference type="Google" id="ProtNLM"/>
    </source>
</evidence>
<evidence type="ECO:0000313" key="3">
    <source>
        <dbReference type="Proteomes" id="UP001225356"/>
    </source>
</evidence>
<reference evidence="2 3" key="1">
    <citation type="submission" date="2023-07" db="EMBL/GenBank/DDBJ databases">
        <title>Sequencing the genomes of 1000 actinobacteria strains.</title>
        <authorList>
            <person name="Klenk H.-P."/>
        </authorList>
    </citation>
    <scope>NUCLEOTIDE SEQUENCE [LARGE SCALE GENOMIC DNA]</scope>
    <source>
        <strain evidence="2 3">DSM 46740</strain>
    </source>
</reference>
<comment type="caution">
    <text evidence="2">The sequence shown here is derived from an EMBL/GenBank/DDBJ whole genome shotgun (WGS) entry which is preliminary data.</text>
</comment>
<name>A0ABT9Q8E2_9ACTN</name>
<proteinExistence type="predicted"/>
<evidence type="ECO:0000256" key="1">
    <source>
        <dbReference type="SAM" id="SignalP"/>
    </source>
</evidence>
<keyword evidence="3" id="KW-1185">Reference proteome</keyword>